<dbReference type="EMBL" id="MCFH01000027">
    <property type="protein sequence ID" value="ORX48468.1"/>
    <property type="molecule type" value="Genomic_DNA"/>
</dbReference>
<reference evidence="1 2" key="2">
    <citation type="submission" date="2016-08" db="EMBL/GenBank/DDBJ databases">
        <title>Pervasive Adenine N6-methylation of Active Genes in Fungi.</title>
        <authorList>
            <consortium name="DOE Joint Genome Institute"/>
            <person name="Mondo S.J."/>
            <person name="Dannebaum R.O."/>
            <person name="Kuo R.C."/>
            <person name="Labutti K."/>
            <person name="Haridas S."/>
            <person name="Kuo A."/>
            <person name="Salamov A."/>
            <person name="Ahrendt S.R."/>
            <person name="Lipzen A."/>
            <person name="Sullivan W."/>
            <person name="Andreopoulos W.B."/>
            <person name="Clum A."/>
            <person name="Lindquist E."/>
            <person name="Daum C."/>
            <person name="Ramamoorthy G.K."/>
            <person name="Gryganskyi A."/>
            <person name="Culley D."/>
            <person name="Magnuson J.K."/>
            <person name="James T.Y."/>
            <person name="O'Malley M.A."/>
            <person name="Stajich J.E."/>
            <person name="Spatafora J.W."/>
            <person name="Visel A."/>
            <person name="Grigoriev I.V."/>
        </authorList>
    </citation>
    <scope>NUCLEOTIDE SEQUENCE [LARGE SCALE GENOMIC DNA]</scope>
    <source>
        <strain evidence="2">finn</strain>
    </source>
</reference>
<dbReference type="Proteomes" id="UP000193719">
    <property type="component" value="Unassembled WGS sequence"/>
</dbReference>
<comment type="caution">
    <text evidence="1">The sequence shown here is derived from an EMBL/GenBank/DDBJ whole genome shotgun (WGS) entry which is preliminary data.</text>
</comment>
<feature type="non-terminal residue" evidence="1">
    <location>
        <position position="1"/>
    </location>
</feature>
<gene>
    <name evidence="1" type="ORF">BCR36DRAFT_452543</name>
</gene>
<evidence type="ECO:0000313" key="1">
    <source>
        <dbReference type="EMBL" id="ORX48468.1"/>
    </source>
</evidence>
<evidence type="ECO:0000313" key="2">
    <source>
        <dbReference type="Proteomes" id="UP000193719"/>
    </source>
</evidence>
<dbReference type="AlphaFoldDB" id="A0A1Y1V6M1"/>
<protein>
    <submittedName>
        <fullName evidence="1">Uncharacterized protein</fullName>
    </submittedName>
</protein>
<organism evidence="1 2">
    <name type="scientific">Piromyces finnis</name>
    <dbReference type="NCBI Taxonomy" id="1754191"/>
    <lineage>
        <taxon>Eukaryota</taxon>
        <taxon>Fungi</taxon>
        <taxon>Fungi incertae sedis</taxon>
        <taxon>Chytridiomycota</taxon>
        <taxon>Chytridiomycota incertae sedis</taxon>
        <taxon>Neocallimastigomycetes</taxon>
        <taxon>Neocallimastigales</taxon>
        <taxon>Neocallimastigaceae</taxon>
        <taxon>Piromyces</taxon>
    </lineage>
</organism>
<keyword evidence="2" id="KW-1185">Reference proteome</keyword>
<sequence>FFIPLWKKAEVANGNNINDYQAISVIENEYVKSSSGENMHMKAVGRMRINNIPFNNEVIDTDSNKVYNDLSSLSNNGPGLITTKIKSNIEFFDKYNKSDLKKSDFNIVTVNDINSKINDLNVKLNENIVKIKAINKDKKLIMKKGKEEIIFGRKEIFSGKTKRI</sequence>
<accession>A0A1Y1V6M1</accession>
<reference evidence="1 2" key="1">
    <citation type="submission" date="2016-08" db="EMBL/GenBank/DDBJ databases">
        <title>Genomes of anaerobic fungi encode conserved fungal cellulosomes for biomass hydrolysis.</title>
        <authorList>
            <consortium name="DOE Joint Genome Institute"/>
            <person name="Haitjema C.H."/>
            <person name="Gilmore S.P."/>
            <person name="Henske J.K."/>
            <person name="Solomon K.V."/>
            <person name="De Groot R."/>
            <person name="Kuo A."/>
            <person name="Mondo S.J."/>
            <person name="Salamov A.A."/>
            <person name="Labutti K."/>
            <person name="Zhao Z."/>
            <person name="Chiniquy J."/>
            <person name="Barry K."/>
            <person name="Brewer H.M."/>
            <person name="Purvine S.O."/>
            <person name="Wright A.T."/>
            <person name="Boxma B."/>
            <person name="Van Alen T."/>
            <person name="Hackstein J.H."/>
            <person name="Baker S.E."/>
            <person name="Grigoriev I.V."/>
            <person name="O'Malley M.A."/>
        </authorList>
    </citation>
    <scope>NUCLEOTIDE SEQUENCE [LARGE SCALE GENOMIC DNA]</scope>
    <source>
        <strain evidence="2">finn</strain>
    </source>
</reference>
<proteinExistence type="predicted"/>
<name>A0A1Y1V6M1_9FUNG</name>